<dbReference type="GO" id="GO:0016020">
    <property type="term" value="C:membrane"/>
    <property type="evidence" value="ECO:0007669"/>
    <property type="project" value="UniProtKB-SubCell"/>
</dbReference>
<dbReference type="PROSITE" id="PS00217">
    <property type="entry name" value="SUGAR_TRANSPORT_2"/>
    <property type="match status" value="1"/>
</dbReference>
<keyword evidence="11" id="KW-1185">Reference proteome</keyword>
<feature type="transmembrane region" description="Helical" evidence="8">
    <location>
        <begin position="73"/>
        <end position="98"/>
    </location>
</feature>
<dbReference type="PROSITE" id="PS00216">
    <property type="entry name" value="SUGAR_TRANSPORT_1"/>
    <property type="match status" value="1"/>
</dbReference>
<dbReference type="InterPro" id="IPR020846">
    <property type="entry name" value="MFS_dom"/>
</dbReference>
<dbReference type="AlphaFoldDB" id="A0A9W9F9N5"/>
<dbReference type="PANTHER" id="PTHR48022">
    <property type="entry name" value="PLASTIDIC GLUCOSE TRANSPORTER 4"/>
    <property type="match status" value="1"/>
</dbReference>
<protein>
    <submittedName>
        <fullName evidence="10">Quinate permease</fullName>
    </submittedName>
</protein>
<evidence type="ECO:0000256" key="2">
    <source>
        <dbReference type="ARBA" id="ARBA00010992"/>
    </source>
</evidence>
<evidence type="ECO:0000259" key="9">
    <source>
        <dbReference type="PROSITE" id="PS50850"/>
    </source>
</evidence>
<dbReference type="InterPro" id="IPR050360">
    <property type="entry name" value="MFS_Sugar_Transporters"/>
</dbReference>
<feature type="transmembrane region" description="Helical" evidence="8">
    <location>
        <begin position="312"/>
        <end position="335"/>
    </location>
</feature>
<feature type="domain" description="Major facilitator superfamily (MFS) profile" evidence="9">
    <location>
        <begin position="39"/>
        <end position="507"/>
    </location>
</feature>
<evidence type="ECO:0000256" key="6">
    <source>
        <dbReference type="ARBA" id="ARBA00023136"/>
    </source>
</evidence>
<name>A0A9W9F9N5_9EURO</name>
<dbReference type="OrthoDB" id="8120565at2759"/>
<sequence length="562" mass="60959">MGPPSTSPAVGLSAAELRLQRSNGSGISGLFKNGKVFSIAFFASLGGFIYGYQQGVISQALVMARFKSDFPSIIGSSGATGWLTSILQLGGWVGALSAGVFAEVFTRRHTIFGGSLWIILGSFLAAGAHNGAYLYAGRFFTGLGVGTLSAVGPLYNAELAPPEMRGFLVALQQLSTTFGIMISYWIGYGTNYIGGTGENQSDWAWRTPLVVQGVPAIILALGVISLIPFSPRMLVGRGQDNDALKVLSRLRGVPQDDPLLQIEYLEIKSEVLFEQRTFAQRFPDLANGRSIWRREFAQYTNIFRTRDNFKRVATAGLVMFFQQWSGIDSIIYYASSIFQTLGLNSGTISLLATGVVGIINVVVTIPTVMVIDKVGRRPLLLVGSMGIFCSMIIVAIIVALFQGNWQDHAAAGWAAVSFIWIYIANFAYSWGPASWVLITVGNAEIFPLSIRAKGTSIGASSNWMNNFIIALIVPRMIEGMAWGIYLFFGVWLLLGALFIWFFVPETKNKTLEEMDLVFGSTMASQDRELSAAVRAEVGLTAMLEASREPKGEVQGTSHVESA</sequence>
<comment type="similarity">
    <text evidence="2 7">Belongs to the major facilitator superfamily. Sugar transporter (TC 2.A.1.1) family.</text>
</comment>
<dbReference type="PANTHER" id="PTHR48022:SF67">
    <property type="entry name" value="QUINATE TRANSPORTER, PUTATIVE (AFU_ORTHOLOGUE AFUA_4G14670)-RELATED"/>
    <property type="match status" value="1"/>
</dbReference>
<evidence type="ECO:0000256" key="5">
    <source>
        <dbReference type="ARBA" id="ARBA00022989"/>
    </source>
</evidence>
<dbReference type="InterPro" id="IPR005829">
    <property type="entry name" value="Sugar_transporter_CS"/>
</dbReference>
<evidence type="ECO:0000256" key="1">
    <source>
        <dbReference type="ARBA" id="ARBA00004141"/>
    </source>
</evidence>
<reference evidence="10" key="2">
    <citation type="journal article" date="2023" name="IMA Fungus">
        <title>Comparative genomic study of the Penicillium genus elucidates a diverse pangenome and 15 lateral gene transfer events.</title>
        <authorList>
            <person name="Petersen C."/>
            <person name="Sorensen T."/>
            <person name="Nielsen M.R."/>
            <person name="Sondergaard T.E."/>
            <person name="Sorensen J.L."/>
            <person name="Fitzpatrick D.A."/>
            <person name="Frisvad J.C."/>
            <person name="Nielsen K.L."/>
        </authorList>
    </citation>
    <scope>NUCLEOTIDE SEQUENCE</scope>
    <source>
        <strain evidence="10">IBT 34128</strain>
    </source>
</reference>
<dbReference type="EMBL" id="JAPMSZ010000007">
    <property type="protein sequence ID" value="KAJ5096207.1"/>
    <property type="molecule type" value="Genomic_DNA"/>
</dbReference>
<reference evidence="10" key="1">
    <citation type="submission" date="2022-11" db="EMBL/GenBank/DDBJ databases">
        <authorList>
            <person name="Petersen C."/>
        </authorList>
    </citation>
    <scope>NUCLEOTIDE SEQUENCE</scope>
    <source>
        <strain evidence="10">IBT 34128</strain>
    </source>
</reference>
<dbReference type="PRINTS" id="PR00171">
    <property type="entry name" value="SUGRTRNSPORT"/>
</dbReference>
<feature type="transmembrane region" description="Helical" evidence="8">
    <location>
        <begin position="36"/>
        <end position="53"/>
    </location>
</feature>
<accession>A0A9W9F9N5</accession>
<feature type="transmembrane region" description="Helical" evidence="8">
    <location>
        <begin position="378"/>
        <end position="401"/>
    </location>
</feature>
<feature type="transmembrane region" description="Helical" evidence="8">
    <location>
        <begin position="413"/>
        <end position="438"/>
    </location>
</feature>
<evidence type="ECO:0000256" key="3">
    <source>
        <dbReference type="ARBA" id="ARBA00022448"/>
    </source>
</evidence>
<feature type="transmembrane region" description="Helical" evidence="8">
    <location>
        <begin position="209"/>
        <end position="229"/>
    </location>
</feature>
<dbReference type="GeneID" id="81395313"/>
<feature type="transmembrane region" description="Helical" evidence="8">
    <location>
        <begin position="135"/>
        <end position="155"/>
    </location>
</feature>
<keyword evidence="5 8" id="KW-1133">Transmembrane helix</keyword>
<dbReference type="Proteomes" id="UP001141434">
    <property type="component" value="Unassembled WGS sequence"/>
</dbReference>
<dbReference type="RefSeq" id="XP_056511758.1">
    <property type="nucleotide sequence ID" value="XM_056656145.1"/>
</dbReference>
<evidence type="ECO:0000313" key="11">
    <source>
        <dbReference type="Proteomes" id="UP001141434"/>
    </source>
</evidence>
<organism evidence="10 11">
    <name type="scientific">Penicillium alfredii</name>
    <dbReference type="NCBI Taxonomy" id="1506179"/>
    <lineage>
        <taxon>Eukaryota</taxon>
        <taxon>Fungi</taxon>
        <taxon>Dikarya</taxon>
        <taxon>Ascomycota</taxon>
        <taxon>Pezizomycotina</taxon>
        <taxon>Eurotiomycetes</taxon>
        <taxon>Eurotiomycetidae</taxon>
        <taxon>Eurotiales</taxon>
        <taxon>Aspergillaceae</taxon>
        <taxon>Penicillium</taxon>
    </lineage>
</organism>
<dbReference type="NCBIfam" id="TIGR00879">
    <property type="entry name" value="SP"/>
    <property type="match status" value="1"/>
</dbReference>
<keyword evidence="4 8" id="KW-0812">Transmembrane</keyword>
<gene>
    <name evidence="10" type="ORF">NUU61_005563</name>
</gene>
<feature type="transmembrane region" description="Helical" evidence="8">
    <location>
        <begin position="167"/>
        <end position="189"/>
    </location>
</feature>
<dbReference type="FunFam" id="1.20.1250.20:FF:000026">
    <property type="entry name" value="MFS quinate transporter QutD"/>
    <property type="match status" value="1"/>
</dbReference>
<keyword evidence="6 8" id="KW-0472">Membrane</keyword>
<evidence type="ECO:0000256" key="8">
    <source>
        <dbReference type="SAM" id="Phobius"/>
    </source>
</evidence>
<dbReference type="InterPro" id="IPR005828">
    <property type="entry name" value="MFS_sugar_transport-like"/>
</dbReference>
<dbReference type="InterPro" id="IPR036259">
    <property type="entry name" value="MFS_trans_sf"/>
</dbReference>
<comment type="caution">
    <text evidence="10">The sequence shown here is derived from an EMBL/GenBank/DDBJ whole genome shotgun (WGS) entry which is preliminary data.</text>
</comment>
<dbReference type="InterPro" id="IPR003663">
    <property type="entry name" value="Sugar/inositol_transpt"/>
</dbReference>
<evidence type="ECO:0000256" key="4">
    <source>
        <dbReference type="ARBA" id="ARBA00022692"/>
    </source>
</evidence>
<dbReference type="PROSITE" id="PS50850">
    <property type="entry name" value="MFS"/>
    <property type="match status" value="1"/>
</dbReference>
<proteinExistence type="inferred from homology"/>
<dbReference type="Gene3D" id="1.20.1250.20">
    <property type="entry name" value="MFS general substrate transporter like domains"/>
    <property type="match status" value="1"/>
</dbReference>
<feature type="transmembrane region" description="Helical" evidence="8">
    <location>
        <begin position="347"/>
        <end position="371"/>
    </location>
</feature>
<keyword evidence="3 7" id="KW-0813">Transport</keyword>
<evidence type="ECO:0000313" key="10">
    <source>
        <dbReference type="EMBL" id="KAJ5096207.1"/>
    </source>
</evidence>
<feature type="transmembrane region" description="Helical" evidence="8">
    <location>
        <begin position="110"/>
        <end position="129"/>
    </location>
</feature>
<comment type="subcellular location">
    <subcellularLocation>
        <location evidence="1">Membrane</location>
        <topology evidence="1">Multi-pass membrane protein</topology>
    </subcellularLocation>
</comment>
<dbReference type="GO" id="GO:0005351">
    <property type="term" value="F:carbohydrate:proton symporter activity"/>
    <property type="evidence" value="ECO:0007669"/>
    <property type="project" value="TreeGrafter"/>
</dbReference>
<dbReference type="SUPFAM" id="SSF103473">
    <property type="entry name" value="MFS general substrate transporter"/>
    <property type="match status" value="1"/>
</dbReference>
<feature type="transmembrane region" description="Helical" evidence="8">
    <location>
        <begin position="483"/>
        <end position="503"/>
    </location>
</feature>
<evidence type="ECO:0000256" key="7">
    <source>
        <dbReference type="RuleBase" id="RU003346"/>
    </source>
</evidence>
<dbReference type="Pfam" id="PF00083">
    <property type="entry name" value="Sugar_tr"/>
    <property type="match status" value="1"/>
</dbReference>